<gene>
    <name evidence="2" type="ORF">ENM60_04605</name>
</gene>
<sequence length="149" mass="16863">MRIVYLDTSAIIKRYVQESGSEVVASLYSKAWLGEGRIAFSLWNIGEALGVLDKYYRRGWLTSGDYELARREFLGETLKMLRLRLLSIIPLKPSIIVESWNLVEKHHIHQADALQIASSKLIGAEEFYTGDEELCEVAGEEGLNTKCLV</sequence>
<name>A0A7J3Y006_9CREN</name>
<dbReference type="SUPFAM" id="SSF88723">
    <property type="entry name" value="PIN domain-like"/>
    <property type="match status" value="1"/>
</dbReference>
<dbReference type="Gene3D" id="3.40.50.1010">
    <property type="entry name" value="5'-nuclease"/>
    <property type="match status" value="1"/>
</dbReference>
<evidence type="ECO:0000313" key="2">
    <source>
        <dbReference type="EMBL" id="HHP68049.1"/>
    </source>
</evidence>
<dbReference type="InterPro" id="IPR029060">
    <property type="entry name" value="PIN-like_dom_sf"/>
</dbReference>
<evidence type="ECO:0000259" key="1">
    <source>
        <dbReference type="Pfam" id="PF01850"/>
    </source>
</evidence>
<dbReference type="EMBL" id="DRYK01000059">
    <property type="protein sequence ID" value="HHP68049.1"/>
    <property type="molecule type" value="Genomic_DNA"/>
</dbReference>
<dbReference type="CDD" id="cd09874">
    <property type="entry name" value="PIN_MT3492-like"/>
    <property type="match status" value="1"/>
</dbReference>
<proteinExistence type="predicted"/>
<comment type="caution">
    <text evidence="2">The sequence shown here is derived from an EMBL/GenBank/DDBJ whole genome shotgun (WGS) entry which is preliminary data.</text>
</comment>
<accession>A0A7J3Y006</accession>
<dbReference type="AlphaFoldDB" id="A0A7J3Y006"/>
<dbReference type="InterPro" id="IPR002716">
    <property type="entry name" value="PIN_dom"/>
</dbReference>
<reference evidence="2" key="1">
    <citation type="journal article" date="2020" name="mSystems">
        <title>Genome- and Community-Level Interaction Insights into Carbon Utilization and Element Cycling Functions of Hydrothermarchaeota in Hydrothermal Sediment.</title>
        <authorList>
            <person name="Zhou Z."/>
            <person name="Liu Y."/>
            <person name="Xu W."/>
            <person name="Pan J."/>
            <person name="Luo Z.H."/>
            <person name="Li M."/>
        </authorList>
    </citation>
    <scope>NUCLEOTIDE SEQUENCE [LARGE SCALE GENOMIC DNA]</scope>
    <source>
        <strain evidence="2">SpSt-110</strain>
    </source>
</reference>
<feature type="domain" description="PIN" evidence="1">
    <location>
        <begin position="4"/>
        <end position="139"/>
    </location>
</feature>
<organism evidence="2">
    <name type="scientific">Thermogladius calderae</name>
    <dbReference type="NCBI Taxonomy" id="1200300"/>
    <lineage>
        <taxon>Archaea</taxon>
        <taxon>Thermoproteota</taxon>
        <taxon>Thermoprotei</taxon>
        <taxon>Desulfurococcales</taxon>
        <taxon>Desulfurococcaceae</taxon>
        <taxon>Thermogladius</taxon>
    </lineage>
</organism>
<protein>
    <submittedName>
        <fullName evidence="2">PIN domain-containing protein</fullName>
    </submittedName>
</protein>
<dbReference type="Pfam" id="PF01850">
    <property type="entry name" value="PIN"/>
    <property type="match status" value="1"/>
</dbReference>